<dbReference type="AlphaFoldDB" id="A0AAN4W136"/>
<dbReference type="PANTHER" id="PTHR30069:SF29">
    <property type="entry name" value="HEMOGLOBIN AND HEMOGLOBIN-HAPTOGLOBIN-BINDING PROTEIN 1-RELATED"/>
    <property type="match status" value="1"/>
</dbReference>
<accession>A0AAN4W136</accession>
<evidence type="ECO:0000256" key="7">
    <source>
        <dbReference type="ARBA" id="ARBA00023237"/>
    </source>
</evidence>
<keyword evidence="3 8" id="KW-1134">Transmembrane beta strand</keyword>
<dbReference type="Gene3D" id="2.60.40.1120">
    <property type="entry name" value="Carboxypeptidase-like, regulatory domain"/>
    <property type="match status" value="1"/>
</dbReference>
<comment type="similarity">
    <text evidence="8">Belongs to the TonB-dependent receptor family.</text>
</comment>
<dbReference type="GO" id="GO:0015344">
    <property type="term" value="F:siderophore uptake transmembrane transporter activity"/>
    <property type="evidence" value="ECO:0007669"/>
    <property type="project" value="TreeGrafter"/>
</dbReference>
<evidence type="ECO:0000256" key="2">
    <source>
        <dbReference type="ARBA" id="ARBA00022448"/>
    </source>
</evidence>
<dbReference type="SUPFAM" id="SSF56935">
    <property type="entry name" value="Porins"/>
    <property type="match status" value="1"/>
</dbReference>
<keyword evidence="5" id="KW-0732">Signal</keyword>
<comment type="subcellular location">
    <subcellularLocation>
        <location evidence="1 8">Cell outer membrane</location>
        <topology evidence="1 8">Multi-pass membrane protein</topology>
    </subcellularLocation>
</comment>
<dbReference type="PANTHER" id="PTHR30069">
    <property type="entry name" value="TONB-DEPENDENT OUTER MEMBRANE RECEPTOR"/>
    <property type="match status" value="1"/>
</dbReference>
<keyword evidence="11" id="KW-1185">Reference proteome</keyword>
<dbReference type="RefSeq" id="WP_338237933.1">
    <property type="nucleotide sequence ID" value="NZ_BQKE01000002.1"/>
</dbReference>
<dbReference type="InterPro" id="IPR008969">
    <property type="entry name" value="CarboxyPept-like_regulatory"/>
</dbReference>
<dbReference type="Gene3D" id="2.170.130.10">
    <property type="entry name" value="TonB-dependent receptor, plug domain"/>
    <property type="match status" value="1"/>
</dbReference>
<keyword evidence="6 8" id="KW-0472">Membrane</keyword>
<dbReference type="InterPro" id="IPR039426">
    <property type="entry name" value="TonB-dep_rcpt-like"/>
</dbReference>
<organism evidence="10 11">
    <name type="scientific">Persicobacter diffluens</name>
    <dbReference type="NCBI Taxonomy" id="981"/>
    <lineage>
        <taxon>Bacteria</taxon>
        <taxon>Pseudomonadati</taxon>
        <taxon>Bacteroidota</taxon>
        <taxon>Cytophagia</taxon>
        <taxon>Cytophagales</taxon>
        <taxon>Persicobacteraceae</taxon>
        <taxon>Persicobacter</taxon>
    </lineage>
</organism>
<dbReference type="Gene3D" id="2.40.170.20">
    <property type="entry name" value="TonB-dependent receptor, beta-barrel domain"/>
    <property type="match status" value="1"/>
</dbReference>
<evidence type="ECO:0000256" key="4">
    <source>
        <dbReference type="ARBA" id="ARBA00022692"/>
    </source>
</evidence>
<evidence type="ECO:0000256" key="5">
    <source>
        <dbReference type="ARBA" id="ARBA00022729"/>
    </source>
</evidence>
<evidence type="ECO:0000313" key="11">
    <source>
        <dbReference type="Proteomes" id="UP001310022"/>
    </source>
</evidence>
<reference evidence="10 11" key="1">
    <citation type="submission" date="2021-12" db="EMBL/GenBank/DDBJ databases">
        <title>Genome sequencing of bacteria with rrn-lacking chromosome and rrn-plasmid.</title>
        <authorList>
            <person name="Anda M."/>
            <person name="Iwasaki W."/>
        </authorList>
    </citation>
    <scope>NUCLEOTIDE SEQUENCE [LARGE SCALE GENOMIC DNA]</scope>
    <source>
        <strain evidence="10 11">NBRC 15940</strain>
    </source>
</reference>
<feature type="domain" description="TonB-dependent receptor plug" evidence="9">
    <location>
        <begin position="124"/>
        <end position="229"/>
    </location>
</feature>
<protein>
    <submittedName>
        <fullName evidence="10">Membrane protein</fullName>
    </submittedName>
</protein>
<dbReference type="GO" id="GO:0044718">
    <property type="term" value="P:siderophore transmembrane transport"/>
    <property type="evidence" value="ECO:0007669"/>
    <property type="project" value="TreeGrafter"/>
</dbReference>
<proteinExistence type="inferred from homology"/>
<dbReference type="GO" id="GO:0009279">
    <property type="term" value="C:cell outer membrane"/>
    <property type="evidence" value="ECO:0007669"/>
    <property type="project" value="UniProtKB-SubCell"/>
</dbReference>
<dbReference type="Pfam" id="PF13715">
    <property type="entry name" value="CarbopepD_reg_2"/>
    <property type="match status" value="1"/>
</dbReference>
<dbReference type="SUPFAM" id="SSF49464">
    <property type="entry name" value="Carboxypeptidase regulatory domain-like"/>
    <property type="match status" value="1"/>
</dbReference>
<keyword evidence="4 8" id="KW-0812">Transmembrane</keyword>
<gene>
    <name evidence="10" type="ORF">PEDI_32400</name>
</gene>
<dbReference type="InterPro" id="IPR036942">
    <property type="entry name" value="Beta-barrel_TonB_sf"/>
</dbReference>
<evidence type="ECO:0000256" key="3">
    <source>
        <dbReference type="ARBA" id="ARBA00022452"/>
    </source>
</evidence>
<evidence type="ECO:0000313" key="10">
    <source>
        <dbReference type="EMBL" id="GJM62688.1"/>
    </source>
</evidence>
<dbReference type="InterPro" id="IPR012910">
    <property type="entry name" value="Plug_dom"/>
</dbReference>
<evidence type="ECO:0000259" key="9">
    <source>
        <dbReference type="Pfam" id="PF07715"/>
    </source>
</evidence>
<evidence type="ECO:0000256" key="8">
    <source>
        <dbReference type="PROSITE-ProRule" id="PRU01360"/>
    </source>
</evidence>
<name>A0AAN4W136_9BACT</name>
<dbReference type="Pfam" id="PF07715">
    <property type="entry name" value="Plug"/>
    <property type="match status" value="1"/>
</dbReference>
<sequence length="932" mass="103764">MKYPLLIFNILILLILNPNFSYSQKIQISGTVTDEEKRPLTGVNIYFLNGLRGTITDINGEFSLSTNGKGPHIIIASMVGKKSFRDTVMVEGNYQWDIILASAPIFGQEVIISASRVEENILRSSVTVEKLNSREIESMGAANFYDGIGNLKGVDMNAQSLTLKFPNTRGFNGNTNYRFNQIIDGVLNIAPGLSFAAGNLLGIPQIDVESVELLTGASSALYGPGGMNGSMIMTSKNPFDYQGVSASLQVGTMNFESPIHDTNTPYYDFNFRYAKNYKDKFGVKLVFSYLDADDWAAADQRDIRNLNNPNSKRENNPAYDGVNIYGDEIGLNLQTVAPAVADGFAKELGFTPGTPAYDSTYQAVFNIIPDQEVTRTGFEEKDLVNYDAKNLKGSLSLYYKINPELQLSLQGAYANGQAVYSAQNRFSISNFSMYTGKAELAHREKGFIRYWYVQENSGDAYDAGGAGALINEAWKPSEFWYQDYIAAYLQSVLLNNSEEDAHKFARLLADNRDANGNIQDTNKPAIPIGGSPEFNQYLNDIKSKPINEGGAQVLDKSALSQLEALYNFKEMLNGVDLLVGAQYRQYRLNSEGTVFTDEPGKPIRFYELGIFAQYIGHYWNDKIQVNASARYDKNKNFNGKVTPRLSLLIALDQDKKHNIRASAQTAFRFAAVADQYVDIAVGPTRVIGGLPEVQNQYGFDTAPLYPLIGESPVTAVPDTTNGPVSIPIFKPETVLAFELGYKSLTVNDRLLLDANIYINNYNNFHGTKLLVQNPFTPEEQRFQTTISVDEPVINWGWSAGINYQFLGTFYAGGNLAFNTVEEIDNQNFLTRFNTPKYRYNLVIGNRRISPRIGFQINYHWQDTFTWESSFGVGEIPAYGSIDAQLSLRIPSIKSTVKFGGANILNEYYTTSLGASAIGGLYYVTYTYDQFFH</sequence>
<dbReference type="InterPro" id="IPR037066">
    <property type="entry name" value="Plug_dom_sf"/>
</dbReference>
<keyword evidence="2 8" id="KW-0813">Transport</keyword>
<dbReference type="Proteomes" id="UP001310022">
    <property type="component" value="Unassembled WGS sequence"/>
</dbReference>
<evidence type="ECO:0000256" key="1">
    <source>
        <dbReference type="ARBA" id="ARBA00004571"/>
    </source>
</evidence>
<keyword evidence="7 8" id="KW-0998">Cell outer membrane</keyword>
<dbReference type="EMBL" id="BQKE01000002">
    <property type="protein sequence ID" value="GJM62688.1"/>
    <property type="molecule type" value="Genomic_DNA"/>
</dbReference>
<dbReference type="PROSITE" id="PS52016">
    <property type="entry name" value="TONB_DEPENDENT_REC_3"/>
    <property type="match status" value="1"/>
</dbReference>
<comment type="caution">
    <text evidence="10">The sequence shown here is derived from an EMBL/GenBank/DDBJ whole genome shotgun (WGS) entry which is preliminary data.</text>
</comment>
<evidence type="ECO:0000256" key="6">
    <source>
        <dbReference type="ARBA" id="ARBA00023136"/>
    </source>
</evidence>